<accession>A0A2G5SX91</accession>
<dbReference type="GO" id="GO:0016787">
    <property type="term" value="F:hydrolase activity"/>
    <property type="evidence" value="ECO:0007669"/>
    <property type="project" value="InterPro"/>
</dbReference>
<dbReference type="PANTHER" id="PTHR11668:SF496">
    <property type="entry name" value="SERINE_THREONINE-PROTEIN PHOSPHATASE"/>
    <property type="match status" value="1"/>
</dbReference>
<dbReference type="Gene3D" id="3.60.21.10">
    <property type="match status" value="1"/>
</dbReference>
<dbReference type="PANTHER" id="PTHR11668">
    <property type="entry name" value="SERINE/THREONINE PROTEIN PHOSPHATASE"/>
    <property type="match status" value="1"/>
</dbReference>
<keyword evidence="1" id="KW-0812">Transmembrane</keyword>
<feature type="transmembrane region" description="Helical" evidence="1">
    <location>
        <begin position="178"/>
        <end position="201"/>
    </location>
</feature>
<dbReference type="SMART" id="SM00156">
    <property type="entry name" value="PP2Ac"/>
    <property type="match status" value="1"/>
</dbReference>
<feature type="domain" description="Serine/threonine specific protein phosphatases" evidence="2">
    <location>
        <begin position="1"/>
        <end position="173"/>
    </location>
</feature>
<protein>
    <recommendedName>
        <fullName evidence="2">Serine/threonine specific protein phosphatases domain-containing protein</fullName>
    </recommendedName>
</protein>
<evidence type="ECO:0000313" key="3">
    <source>
        <dbReference type="EMBL" id="PIC19677.1"/>
    </source>
</evidence>
<dbReference type="STRING" id="1611254.A0A2G5SX91"/>
<keyword evidence="1" id="KW-1133">Transmembrane helix</keyword>
<keyword evidence="4" id="KW-1185">Reference proteome</keyword>
<dbReference type="SUPFAM" id="SSF56300">
    <property type="entry name" value="Metallo-dependent phosphatases"/>
    <property type="match status" value="1"/>
</dbReference>
<dbReference type="AlphaFoldDB" id="A0A2G5SX91"/>
<name>A0A2G5SX91_9PELO</name>
<reference evidence="4" key="1">
    <citation type="submission" date="2017-10" db="EMBL/GenBank/DDBJ databases">
        <title>Rapid genome shrinkage in a self-fertile nematode reveals novel sperm competition proteins.</title>
        <authorList>
            <person name="Yin D."/>
            <person name="Schwarz E.M."/>
            <person name="Thomas C.G."/>
            <person name="Felde R.L."/>
            <person name="Korf I.F."/>
            <person name="Cutter A.D."/>
            <person name="Schartner C.M."/>
            <person name="Ralston E.J."/>
            <person name="Meyer B.J."/>
            <person name="Haag E.S."/>
        </authorList>
    </citation>
    <scope>NUCLEOTIDE SEQUENCE [LARGE SCALE GENOMIC DNA]</scope>
    <source>
        <strain evidence="4">JU1422</strain>
    </source>
</reference>
<sequence length="235" mass="27145">MSEFFQAKCSSKYDSHVTRLFIKLFCYLPIVACNDNFLYLHGGLAGGLETFEDFEKFERRYPIVNPRVSPIFDSVWSDPCSVIGNATSFGQNERDGGITTFNDNVSNEFCLRNEVRIIRGHQVYVDGVNVRPTKLLACISSMNFYGKDPINGKVVECDRVKANIRDVVHHPISFVMCYFFQLSFLLLFWFIFLMNASIFFCNYYNAIKTHLDICYSNPTEDDEKLYDRGRIEVAN</sequence>
<keyword evidence="1" id="KW-0472">Membrane</keyword>
<gene>
    <name evidence="3" type="primary">Cnig_chr_X.g25141</name>
    <name evidence="3" type="ORF">B9Z55_025141</name>
</gene>
<comment type="caution">
    <text evidence="3">The sequence shown here is derived from an EMBL/GenBank/DDBJ whole genome shotgun (WGS) entry which is preliminary data.</text>
</comment>
<dbReference type="InterPro" id="IPR006186">
    <property type="entry name" value="Ser/Thr-sp_prot-phosphatase"/>
</dbReference>
<dbReference type="InterPro" id="IPR029052">
    <property type="entry name" value="Metallo-depent_PP-like"/>
</dbReference>
<organism evidence="3 4">
    <name type="scientific">Caenorhabditis nigoni</name>
    <dbReference type="NCBI Taxonomy" id="1611254"/>
    <lineage>
        <taxon>Eukaryota</taxon>
        <taxon>Metazoa</taxon>
        <taxon>Ecdysozoa</taxon>
        <taxon>Nematoda</taxon>
        <taxon>Chromadorea</taxon>
        <taxon>Rhabditida</taxon>
        <taxon>Rhabditina</taxon>
        <taxon>Rhabditomorpha</taxon>
        <taxon>Rhabditoidea</taxon>
        <taxon>Rhabditidae</taxon>
        <taxon>Peloderinae</taxon>
        <taxon>Caenorhabditis</taxon>
    </lineage>
</organism>
<evidence type="ECO:0000313" key="4">
    <source>
        <dbReference type="Proteomes" id="UP000230233"/>
    </source>
</evidence>
<evidence type="ECO:0000256" key="1">
    <source>
        <dbReference type="SAM" id="Phobius"/>
    </source>
</evidence>
<dbReference type="EMBL" id="PDUG01000006">
    <property type="protein sequence ID" value="PIC19677.1"/>
    <property type="molecule type" value="Genomic_DNA"/>
</dbReference>
<proteinExistence type="predicted"/>
<dbReference type="Proteomes" id="UP000230233">
    <property type="component" value="Chromosome X"/>
</dbReference>
<evidence type="ECO:0000259" key="2">
    <source>
        <dbReference type="SMART" id="SM00156"/>
    </source>
</evidence>
<dbReference type="InterPro" id="IPR050341">
    <property type="entry name" value="PP1_catalytic_subunit"/>
</dbReference>